<evidence type="ECO:0000256" key="2">
    <source>
        <dbReference type="ARBA" id="ARBA00022448"/>
    </source>
</evidence>
<dbReference type="AlphaFoldDB" id="A0A940NJC0"/>
<keyword evidence="6 9" id="KW-1133">Transmembrane helix</keyword>
<keyword evidence="7 8" id="KW-0472">Membrane</keyword>
<keyword evidence="5 9" id="KW-0812">Transmembrane</keyword>
<comment type="subcellular location">
    <subcellularLocation>
        <location evidence="1">Cell membrane</location>
        <topology evidence="1">Multi-pass membrane protein</topology>
    </subcellularLocation>
</comment>
<dbReference type="PANTHER" id="PTHR33989:SF11">
    <property type="entry name" value="LICHENAN PERMEASE IIC COMPONENT"/>
    <property type="match status" value="1"/>
</dbReference>
<feature type="transmembrane region" description="Helical" evidence="9">
    <location>
        <begin position="139"/>
        <end position="157"/>
    </location>
</feature>
<comment type="caution">
    <text evidence="11">The sequence shown here is derived from an EMBL/GenBank/DDBJ whole genome shotgun (WGS) entry which is preliminary data.</text>
</comment>
<keyword evidence="2 8" id="KW-0813">Transport</keyword>
<dbReference type="Proteomes" id="UP000682134">
    <property type="component" value="Unassembled WGS sequence"/>
</dbReference>
<dbReference type="NCBIfam" id="TIGR00359">
    <property type="entry name" value="cello_pts_IIC"/>
    <property type="match status" value="1"/>
</dbReference>
<feature type="transmembrane region" description="Helical" evidence="9">
    <location>
        <begin position="101"/>
        <end position="119"/>
    </location>
</feature>
<dbReference type="PANTHER" id="PTHR33989">
    <property type="match status" value="1"/>
</dbReference>
<accession>A0A940NJC0</accession>
<comment type="function">
    <text evidence="8">The phosphoenolpyruvate-dependent sugar phosphotransferase system (PTS), a major carbohydrate active -transport system, catalyzes the phosphorylation of incoming sugar substrates concomitant with their translocation across the cell membrane.</text>
</comment>
<dbReference type="InterPro" id="IPR003352">
    <property type="entry name" value="PTS_EIIC"/>
</dbReference>
<evidence type="ECO:0000256" key="1">
    <source>
        <dbReference type="ARBA" id="ARBA00004651"/>
    </source>
</evidence>
<feature type="transmembrane region" description="Helical" evidence="9">
    <location>
        <begin position="340"/>
        <end position="360"/>
    </location>
</feature>
<evidence type="ECO:0000256" key="5">
    <source>
        <dbReference type="ARBA" id="ARBA00022692"/>
    </source>
</evidence>
<feature type="transmembrane region" description="Helical" evidence="9">
    <location>
        <begin position="241"/>
        <end position="259"/>
    </location>
</feature>
<dbReference type="GO" id="GO:0009401">
    <property type="term" value="P:phosphoenolpyruvate-dependent sugar phosphotransferase system"/>
    <property type="evidence" value="ECO:0007669"/>
    <property type="project" value="InterPro"/>
</dbReference>
<dbReference type="GO" id="GO:0005886">
    <property type="term" value="C:plasma membrane"/>
    <property type="evidence" value="ECO:0007669"/>
    <property type="project" value="UniProtKB-SubCell"/>
</dbReference>
<evidence type="ECO:0000256" key="3">
    <source>
        <dbReference type="ARBA" id="ARBA00022475"/>
    </source>
</evidence>
<evidence type="ECO:0000256" key="6">
    <source>
        <dbReference type="ARBA" id="ARBA00022989"/>
    </source>
</evidence>
<dbReference type="InterPro" id="IPR004501">
    <property type="entry name" value="PTS_EIIC_3"/>
</dbReference>
<evidence type="ECO:0000256" key="4">
    <source>
        <dbReference type="ARBA" id="ARBA00022597"/>
    </source>
</evidence>
<evidence type="ECO:0000256" key="9">
    <source>
        <dbReference type="SAM" id="Phobius"/>
    </source>
</evidence>
<feature type="transmembrane region" description="Helical" evidence="9">
    <location>
        <begin position="29"/>
        <end position="49"/>
    </location>
</feature>
<dbReference type="PROSITE" id="PS51105">
    <property type="entry name" value="PTS_EIIC_TYPE_3"/>
    <property type="match status" value="1"/>
</dbReference>
<evidence type="ECO:0000313" key="11">
    <source>
        <dbReference type="EMBL" id="MBP0725187.1"/>
    </source>
</evidence>
<dbReference type="NCBIfam" id="TIGR00410">
    <property type="entry name" value="lacE"/>
    <property type="match status" value="1"/>
</dbReference>
<feature type="transmembrane region" description="Helical" evidence="9">
    <location>
        <begin position="177"/>
        <end position="197"/>
    </location>
</feature>
<feature type="transmembrane region" description="Helical" evidence="9">
    <location>
        <begin position="391"/>
        <end position="411"/>
    </location>
</feature>
<dbReference type="PIRSF" id="PIRSF006351">
    <property type="entry name" value="PTS_EIIC-Cellobiose"/>
    <property type="match status" value="1"/>
</dbReference>
<evidence type="ECO:0000256" key="8">
    <source>
        <dbReference type="PIRNR" id="PIRNR006351"/>
    </source>
</evidence>
<proteinExistence type="predicted"/>
<dbReference type="RefSeq" id="WP_209404537.1">
    <property type="nucleotide sequence ID" value="NZ_JAGIYQ010000004.1"/>
</dbReference>
<dbReference type="GO" id="GO:0008982">
    <property type="term" value="F:protein-N(PI)-phosphohistidine-sugar phosphotransferase activity"/>
    <property type="evidence" value="ECO:0007669"/>
    <property type="project" value="UniProtKB-UniRule"/>
</dbReference>
<organism evidence="11 12">
    <name type="scientific">Gottfriedia endophytica</name>
    <dbReference type="NCBI Taxonomy" id="2820819"/>
    <lineage>
        <taxon>Bacteria</taxon>
        <taxon>Bacillati</taxon>
        <taxon>Bacillota</taxon>
        <taxon>Bacilli</taxon>
        <taxon>Bacillales</taxon>
        <taxon>Bacillaceae</taxon>
        <taxon>Gottfriedia</taxon>
    </lineage>
</organism>
<sequence>MNTFLEKYVMPVAGKIAGQRHLQAVRDGIILAMPLLIIGSLFLIIANIPFEGYPGWMADHFGASWQAKLNYPVHATFDIMSLIVTFGIAYRLAEKYKVDPVSAGAVAVSAFLLVTPFEMSILAKDKLAIPLDLMGSKGLFVAIIISLLSTEIFRWVIQRKIVIKLPDGVPPAVSKSFVALIPGALVILVMWIIRLIFENTDFGSVHNIVSKLLYTPLTHVGASLAGAIVAVILIQLLWSCGIHGAAIVGGVMGPIWLSLMDQNRLANEAHHALPNVVTQQFFDLWIYAGGSGATLALVVAMIFRAKSKQLKSLGKLALGPGIFNINEPVTFGMPIVLNPLLIIPFIIAPVVLVITTYLSMKWGWVARPSGVAVPWTTPLLFSGYLATGGKISAVILQLVNFAISFIIYYPFLKAWDKQKLAEENAVKS</sequence>
<feature type="transmembrane region" description="Helical" evidence="9">
    <location>
        <begin position="69"/>
        <end position="89"/>
    </location>
</feature>
<keyword evidence="3 8" id="KW-1003">Cell membrane</keyword>
<name>A0A940NJC0_9BACI</name>
<dbReference type="Pfam" id="PF02378">
    <property type="entry name" value="PTS_EIIC"/>
    <property type="match status" value="1"/>
</dbReference>
<evidence type="ECO:0000259" key="10">
    <source>
        <dbReference type="PROSITE" id="PS51105"/>
    </source>
</evidence>
<keyword evidence="11" id="KW-0808">Transferase</keyword>
<dbReference type="EMBL" id="JAGIYQ010000004">
    <property type="protein sequence ID" value="MBP0725187.1"/>
    <property type="molecule type" value="Genomic_DNA"/>
</dbReference>
<evidence type="ECO:0000256" key="7">
    <source>
        <dbReference type="ARBA" id="ARBA00023136"/>
    </source>
</evidence>
<keyword evidence="4 8" id="KW-0762">Sugar transport</keyword>
<reference evidence="11" key="1">
    <citation type="submission" date="2021-04" db="EMBL/GenBank/DDBJ databases">
        <title>Genome seq and assembly of Bacillus sp.</title>
        <authorList>
            <person name="Chhetri G."/>
        </authorList>
    </citation>
    <scope>NUCLEOTIDE SEQUENCE</scope>
    <source>
        <strain evidence="11">RG28</strain>
    </source>
</reference>
<feature type="transmembrane region" description="Helical" evidence="9">
    <location>
        <begin position="217"/>
        <end position="234"/>
    </location>
</feature>
<feature type="domain" description="PTS EIIC type-3" evidence="10">
    <location>
        <begin position="5"/>
        <end position="411"/>
    </location>
</feature>
<feature type="transmembrane region" description="Helical" evidence="9">
    <location>
        <begin position="284"/>
        <end position="303"/>
    </location>
</feature>
<evidence type="ECO:0000313" key="12">
    <source>
        <dbReference type="Proteomes" id="UP000682134"/>
    </source>
</evidence>
<gene>
    <name evidence="11" type="primary">celB</name>
    <name evidence="11" type="ORF">J5Y03_08270</name>
</gene>
<dbReference type="InterPro" id="IPR051088">
    <property type="entry name" value="PTS_Sugar-EIIC/EIIB"/>
</dbReference>
<protein>
    <recommendedName>
        <fullName evidence="8">Permease IIC component</fullName>
    </recommendedName>
</protein>
<dbReference type="InterPro" id="IPR004796">
    <property type="entry name" value="PTS_IIC_cello"/>
</dbReference>
<keyword evidence="12" id="KW-1185">Reference proteome</keyword>
<dbReference type="GO" id="GO:1901264">
    <property type="term" value="P:carbohydrate derivative transport"/>
    <property type="evidence" value="ECO:0007669"/>
    <property type="project" value="TreeGrafter"/>
</dbReference>